<keyword evidence="1" id="KW-0732">Signal</keyword>
<accession>A0A660KYY6</accession>
<proteinExistence type="predicted"/>
<dbReference type="AlphaFoldDB" id="A0A660KYY6"/>
<evidence type="ECO:0000313" key="2">
    <source>
        <dbReference type="EMBL" id="RKQ86856.1"/>
    </source>
</evidence>
<comment type="caution">
    <text evidence="2">The sequence shown here is derived from an EMBL/GenBank/DDBJ whole genome shotgun (WGS) entry which is preliminary data.</text>
</comment>
<protein>
    <submittedName>
        <fullName evidence="2">Uncharacterized protein</fullName>
    </submittedName>
</protein>
<dbReference type="OrthoDB" id="9995954at2"/>
<name>A0A660KYY6_9ACTN</name>
<feature type="signal peptide" evidence="1">
    <location>
        <begin position="1"/>
        <end position="27"/>
    </location>
</feature>
<organism evidence="2 3">
    <name type="scientific">Solirubrobacter pauli</name>
    <dbReference type="NCBI Taxonomy" id="166793"/>
    <lineage>
        <taxon>Bacteria</taxon>
        <taxon>Bacillati</taxon>
        <taxon>Actinomycetota</taxon>
        <taxon>Thermoleophilia</taxon>
        <taxon>Solirubrobacterales</taxon>
        <taxon>Solirubrobacteraceae</taxon>
        <taxon>Solirubrobacter</taxon>
    </lineage>
</organism>
<evidence type="ECO:0000256" key="1">
    <source>
        <dbReference type="SAM" id="SignalP"/>
    </source>
</evidence>
<evidence type="ECO:0000313" key="3">
    <source>
        <dbReference type="Proteomes" id="UP000278962"/>
    </source>
</evidence>
<dbReference type="Proteomes" id="UP000278962">
    <property type="component" value="Unassembled WGS sequence"/>
</dbReference>
<dbReference type="RefSeq" id="WP_121254947.1">
    <property type="nucleotide sequence ID" value="NZ_RBIL01000002.1"/>
</dbReference>
<gene>
    <name evidence="2" type="ORF">C8N24_4871</name>
</gene>
<keyword evidence="3" id="KW-1185">Reference proteome</keyword>
<dbReference type="EMBL" id="RBIL01000002">
    <property type="protein sequence ID" value="RKQ86856.1"/>
    <property type="molecule type" value="Genomic_DNA"/>
</dbReference>
<feature type="chain" id="PRO_5038668962" evidence="1">
    <location>
        <begin position="28"/>
        <end position="108"/>
    </location>
</feature>
<reference evidence="2 3" key="1">
    <citation type="submission" date="2018-10" db="EMBL/GenBank/DDBJ databases">
        <title>Genomic Encyclopedia of Archaeal and Bacterial Type Strains, Phase II (KMG-II): from individual species to whole genera.</title>
        <authorList>
            <person name="Goeker M."/>
        </authorList>
    </citation>
    <scope>NUCLEOTIDE SEQUENCE [LARGE SCALE GENOMIC DNA]</scope>
    <source>
        <strain evidence="2 3">DSM 14954</strain>
    </source>
</reference>
<sequence length="108" mass="10857">MHRPTRIATLVGVAVTLTAAAPAAADAASASTPRSSDQVCLSGVLDLGPFGPYGPYGASGPYGPNGPLHDRPNPIGDAAQCGGLITFILRGGTLDSFIQANIDSAKPR</sequence>